<reference evidence="1" key="1">
    <citation type="submission" date="2023-07" db="EMBL/GenBank/DDBJ databases">
        <title>Black Yeasts Isolated from many extreme environments.</title>
        <authorList>
            <person name="Coleine C."/>
            <person name="Stajich J.E."/>
            <person name="Selbmann L."/>
        </authorList>
    </citation>
    <scope>NUCLEOTIDE SEQUENCE</scope>
    <source>
        <strain evidence="1">CCFEE 5714</strain>
    </source>
</reference>
<feature type="non-terminal residue" evidence="1">
    <location>
        <position position="722"/>
    </location>
</feature>
<dbReference type="Proteomes" id="UP001281147">
    <property type="component" value="Unassembled WGS sequence"/>
</dbReference>
<evidence type="ECO:0000313" key="1">
    <source>
        <dbReference type="EMBL" id="KAK3674790.1"/>
    </source>
</evidence>
<evidence type="ECO:0000313" key="2">
    <source>
        <dbReference type="Proteomes" id="UP001281147"/>
    </source>
</evidence>
<sequence length="722" mass="74652">QRGGVTNYTYDPSHGGLTAVTAPAPTSGAVRPETLITYGARSAWIKTGPSAFGPMATAITVPLTVSQCVTAASCAGTAGELRATIDYGATASGNNVLATTVSSGSGDGVLTASTGLVYSANGDLTAIDGPLPGTDDTLHLRYDLEHQLLGVVGPDPDGSSPLKRRAQRNTYDGRGQLTLQEEGTVDGLTDPDWAAFASLQQAAVAYDLQGRPVRASVQAGGTTYGVSQRSYDTLGRLDCVVTRMNPATFGSPPASACTPATAGAFGPDRIVKYGYDAASRLSSTTSGYAVSPIGESLTRDANGNPVTMTDGAGNVSTLVYDGFDRMTRLRYPNASGGGSSTSDYEDYGYDAASNVVSFRDRAGIVSTITYDALNRDMGLDLPGTASDVAVSYDLLDRPTGMTGGGQTLTYVWDALGRQISQSGPLGTVSSQYDLADRRTRLTWPDGLYVSYDYDLYDALTAVRENGAASGAGVLATYAYDNLGRRTSAVFGNGASSAFGWDAASRLTNLSHDLAGTSADVSIGLGYNPAGQLVSRTLSNTTYAHTAGAGVTSYANNGLNQVTAVSGAAVTYDARQNTTGAPDATYGYDDLSRLSAATRAGATTSYASDPEGRLYQSSGAVSARFLYDGWQLIGEYPSSSSTITSRHIPGLGLDDPIASYEGAGVTDRRWLMADDLGSIMAVANGAGAASTINTYDEYGVSGSGNAGRFQYAGQAWLPEAGVY</sequence>
<protein>
    <submittedName>
        <fullName evidence="1">Uncharacterized protein</fullName>
    </submittedName>
</protein>
<name>A0ACC3M9J2_9PEZI</name>
<dbReference type="EMBL" id="JAUTXU010000904">
    <property type="protein sequence ID" value="KAK3674790.1"/>
    <property type="molecule type" value="Genomic_DNA"/>
</dbReference>
<organism evidence="1 2">
    <name type="scientific">Vermiconidia calcicola</name>
    <dbReference type="NCBI Taxonomy" id="1690605"/>
    <lineage>
        <taxon>Eukaryota</taxon>
        <taxon>Fungi</taxon>
        <taxon>Dikarya</taxon>
        <taxon>Ascomycota</taxon>
        <taxon>Pezizomycotina</taxon>
        <taxon>Dothideomycetes</taxon>
        <taxon>Dothideomycetidae</taxon>
        <taxon>Mycosphaerellales</taxon>
        <taxon>Extremaceae</taxon>
        <taxon>Vermiconidia</taxon>
    </lineage>
</organism>
<feature type="non-terminal residue" evidence="1">
    <location>
        <position position="1"/>
    </location>
</feature>
<keyword evidence="2" id="KW-1185">Reference proteome</keyword>
<comment type="caution">
    <text evidence="1">The sequence shown here is derived from an EMBL/GenBank/DDBJ whole genome shotgun (WGS) entry which is preliminary data.</text>
</comment>
<proteinExistence type="predicted"/>
<accession>A0ACC3M9J2</accession>
<gene>
    <name evidence="1" type="ORF">LTR37_021562</name>
</gene>